<dbReference type="Proteomes" id="UP001162992">
    <property type="component" value="Chromosome 8"/>
</dbReference>
<accession>A0ACC2CYG8</accession>
<organism evidence="1 2">
    <name type="scientific">Diphasiastrum complanatum</name>
    <name type="common">Issler's clubmoss</name>
    <name type="synonym">Lycopodium complanatum</name>
    <dbReference type="NCBI Taxonomy" id="34168"/>
    <lineage>
        <taxon>Eukaryota</taxon>
        <taxon>Viridiplantae</taxon>
        <taxon>Streptophyta</taxon>
        <taxon>Embryophyta</taxon>
        <taxon>Tracheophyta</taxon>
        <taxon>Lycopodiopsida</taxon>
        <taxon>Lycopodiales</taxon>
        <taxon>Lycopodiaceae</taxon>
        <taxon>Lycopodioideae</taxon>
        <taxon>Diphasiastrum</taxon>
    </lineage>
</organism>
<dbReference type="EMBL" id="CM055099">
    <property type="protein sequence ID" value="KAJ7546953.1"/>
    <property type="molecule type" value="Genomic_DNA"/>
</dbReference>
<sequence>MVAGCRWGKHWDAPTGRSAEVGRKPGGEGNLQEEGERAAGRVGTNPQARQQRGVSDLQNEPQAEGTNGTEINASHPTIFSSKSSAEGFRIALSTRQEIACIFSPKMAHRDQSRNSTAQV</sequence>
<protein>
    <submittedName>
        <fullName evidence="1">Uncharacterized protein</fullName>
    </submittedName>
</protein>
<evidence type="ECO:0000313" key="2">
    <source>
        <dbReference type="Proteomes" id="UP001162992"/>
    </source>
</evidence>
<keyword evidence="2" id="KW-1185">Reference proteome</keyword>
<name>A0ACC2CYG8_DIPCM</name>
<evidence type="ECO:0000313" key="1">
    <source>
        <dbReference type="EMBL" id="KAJ7546953.1"/>
    </source>
</evidence>
<gene>
    <name evidence="1" type="ORF">O6H91_08G062300</name>
</gene>
<reference evidence="2" key="1">
    <citation type="journal article" date="2024" name="Proc. Natl. Acad. Sci. U.S.A.">
        <title>Extraordinary preservation of gene collinearity over three hundred million years revealed in homosporous lycophytes.</title>
        <authorList>
            <person name="Li C."/>
            <person name="Wickell D."/>
            <person name="Kuo L.Y."/>
            <person name="Chen X."/>
            <person name="Nie B."/>
            <person name="Liao X."/>
            <person name="Peng D."/>
            <person name="Ji J."/>
            <person name="Jenkins J."/>
            <person name="Williams M."/>
            <person name="Shu S."/>
            <person name="Plott C."/>
            <person name="Barry K."/>
            <person name="Rajasekar S."/>
            <person name="Grimwood J."/>
            <person name="Han X."/>
            <person name="Sun S."/>
            <person name="Hou Z."/>
            <person name="He W."/>
            <person name="Dai G."/>
            <person name="Sun C."/>
            <person name="Schmutz J."/>
            <person name="Leebens-Mack J.H."/>
            <person name="Li F.W."/>
            <person name="Wang L."/>
        </authorList>
    </citation>
    <scope>NUCLEOTIDE SEQUENCE [LARGE SCALE GENOMIC DNA]</scope>
    <source>
        <strain evidence="2">cv. PW_Plant_1</strain>
    </source>
</reference>
<proteinExistence type="predicted"/>
<comment type="caution">
    <text evidence="1">The sequence shown here is derived from an EMBL/GenBank/DDBJ whole genome shotgun (WGS) entry which is preliminary data.</text>
</comment>